<keyword evidence="2" id="KW-0433">Leucine-rich repeat</keyword>
<keyword evidence="3" id="KW-0677">Repeat</keyword>
<dbReference type="SUPFAM" id="SSF52058">
    <property type="entry name" value="L domain-like"/>
    <property type="match status" value="1"/>
</dbReference>
<evidence type="ECO:0000313" key="5">
    <source>
        <dbReference type="EMBL" id="CAF1910826.1"/>
    </source>
</evidence>
<sequence length="72" mass="7903">MPSIVFLQDNNLSGIIPDTLLMNVTVLDLRNNRLSGSIPEFTNIQSIGILLLRGNDLIADSGSIRLMFSSTR</sequence>
<evidence type="ECO:0000256" key="2">
    <source>
        <dbReference type="ARBA" id="ARBA00022614"/>
    </source>
</evidence>
<dbReference type="Gene3D" id="3.80.10.10">
    <property type="entry name" value="Ribonuclease Inhibitor"/>
    <property type="match status" value="1"/>
</dbReference>
<evidence type="ECO:0000256" key="3">
    <source>
        <dbReference type="ARBA" id="ARBA00022737"/>
    </source>
</evidence>
<dbReference type="Pfam" id="PF00560">
    <property type="entry name" value="LRR_1"/>
    <property type="match status" value="1"/>
</dbReference>
<dbReference type="InterPro" id="IPR001611">
    <property type="entry name" value="Leu-rich_rpt"/>
</dbReference>
<protein>
    <submittedName>
        <fullName evidence="5">(rape) hypothetical protein</fullName>
    </submittedName>
</protein>
<proteinExistence type="inferred from homology"/>
<accession>A0A816KJN4</accession>
<comment type="similarity">
    <text evidence="1">Belongs to the RLP family.</text>
</comment>
<dbReference type="AlphaFoldDB" id="A0A816KJN4"/>
<evidence type="ECO:0000256" key="1">
    <source>
        <dbReference type="ARBA" id="ARBA00009592"/>
    </source>
</evidence>
<organism evidence="5">
    <name type="scientific">Brassica napus</name>
    <name type="common">Rape</name>
    <dbReference type="NCBI Taxonomy" id="3708"/>
    <lineage>
        <taxon>Eukaryota</taxon>
        <taxon>Viridiplantae</taxon>
        <taxon>Streptophyta</taxon>
        <taxon>Embryophyta</taxon>
        <taxon>Tracheophyta</taxon>
        <taxon>Spermatophyta</taxon>
        <taxon>Magnoliopsida</taxon>
        <taxon>eudicotyledons</taxon>
        <taxon>Gunneridae</taxon>
        <taxon>Pentapetalae</taxon>
        <taxon>rosids</taxon>
        <taxon>malvids</taxon>
        <taxon>Brassicales</taxon>
        <taxon>Brassicaceae</taxon>
        <taxon>Brassiceae</taxon>
        <taxon>Brassica</taxon>
    </lineage>
</organism>
<dbReference type="PANTHER" id="PTHR48062:SF22">
    <property type="entry name" value="LEUCINE-RICH REPEAT-CONTAINING N-TERMINAL PLANT-TYPE DOMAIN-CONTAINING PROTEIN"/>
    <property type="match status" value="1"/>
</dbReference>
<reference evidence="5" key="1">
    <citation type="submission" date="2021-01" db="EMBL/GenBank/DDBJ databases">
        <authorList>
            <consortium name="Genoscope - CEA"/>
            <person name="William W."/>
        </authorList>
    </citation>
    <scope>NUCLEOTIDE SEQUENCE</scope>
</reference>
<dbReference type="InterPro" id="IPR051502">
    <property type="entry name" value="RLP_Defense_Trigger"/>
</dbReference>
<keyword evidence="4" id="KW-0675">Receptor</keyword>
<dbReference type="PANTHER" id="PTHR48062">
    <property type="entry name" value="RECEPTOR-LIKE PROTEIN 14"/>
    <property type="match status" value="1"/>
</dbReference>
<name>A0A816KJN4_BRANA</name>
<dbReference type="InterPro" id="IPR032675">
    <property type="entry name" value="LRR_dom_sf"/>
</dbReference>
<dbReference type="Proteomes" id="UP001295469">
    <property type="component" value="Chromosome C02"/>
</dbReference>
<dbReference type="EMBL" id="HG994366">
    <property type="protein sequence ID" value="CAF1910826.1"/>
    <property type="molecule type" value="Genomic_DNA"/>
</dbReference>
<gene>
    <name evidence="5" type="ORF">DARMORV10_C02P31660.1</name>
</gene>
<evidence type="ECO:0000256" key="4">
    <source>
        <dbReference type="ARBA" id="ARBA00023170"/>
    </source>
</evidence>